<protein>
    <submittedName>
        <fullName evidence="1">Uncharacterized protein</fullName>
    </submittedName>
</protein>
<dbReference type="eggNOG" id="ENOG502SMG2">
    <property type="taxonomic scope" value="Eukaryota"/>
</dbReference>
<evidence type="ECO:0000313" key="2">
    <source>
        <dbReference type="Proteomes" id="UP000031512"/>
    </source>
</evidence>
<dbReference type="OrthoDB" id="382094at2759"/>
<dbReference type="VEuPathDB" id="PiroplasmaDB:BEWA_029280"/>
<accession>L0AXU1</accession>
<dbReference type="Proteomes" id="UP000031512">
    <property type="component" value="Chromosome 1"/>
</dbReference>
<reference evidence="1 2" key="1">
    <citation type="journal article" date="2012" name="BMC Genomics">
        <title>Comparative genomic analysis and phylogenetic position of Theileria equi.</title>
        <authorList>
            <person name="Kappmeyer L.S."/>
            <person name="Thiagarajan M."/>
            <person name="Herndon D.R."/>
            <person name="Ramsay J.D."/>
            <person name="Caler E."/>
            <person name="Djikeng A."/>
            <person name="Gillespie J.J."/>
            <person name="Lau A.O."/>
            <person name="Roalson E.H."/>
            <person name="Silva J.C."/>
            <person name="Silva M.G."/>
            <person name="Suarez C.E."/>
            <person name="Ueti M.W."/>
            <person name="Nene V.M."/>
            <person name="Mealey R.H."/>
            <person name="Knowles D.P."/>
            <person name="Brayton K.A."/>
        </authorList>
    </citation>
    <scope>NUCLEOTIDE SEQUENCE [LARGE SCALE GENOMIC DNA]</scope>
    <source>
        <strain evidence="1 2">WA</strain>
    </source>
</reference>
<dbReference type="RefSeq" id="XP_004829744.1">
    <property type="nucleotide sequence ID" value="XM_004829687.1"/>
</dbReference>
<dbReference type="KEGG" id="beq:BEWA_029280"/>
<proteinExistence type="predicted"/>
<keyword evidence="2" id="KW-1185">Reference proteome</keyword>
<name>L0AXU1_THEEQ</name>
<dbReference type="EMBL" id="CP001669">
    <property type="protein sequence ID" value="AFZ80078.1"/>
    <property type="molecule type" value="Genomic_DNA"/>
</dbReference>
<evidence type="ECO:0000313" key="1">
    <source>
        <dbReference type="EMBL" id="AFZ80078.1"/>
    </source>
</evidence>
<dbReference type="AlphaFoldDB" id="L0AXU1"/>
<dbReference type="GeneID" id="15803762"/>
<sequence>MARGHGTNGFGRIKRRYRINLMENEKKHELLKKLYLEREHYLKNSSRKKSNMYRYFNITYENIEHHLNRTMDEFFEDLEKDKHNTLYIVDGNAFSGRYADLRIPVPREWASFEFEGQNPHGLEPVSKMPSDVKPNFGNELLESIYSLLNSPESGDEKHVSPKNSTSKEAIELYDEVGDYDYQEFERFKTYRKDYLQNIEFKSNDESKKQRELLHNLMIQPTAFPSYLDPDNPILRTGRRRELQRKRDSGRLQRKRWHMDVPSEDDIARGRRRVGDNVTKEFLDSIEWEQPLPTYHDSNFFKRSFYESGFGGDDRTLDSYFDVQFIGATDAYPFAVSAGMQFAWPIYW</sequence>
<organism evidence="1 2">
    <name type="scientific">Theileria equi strain WA</name>
    <dbReference type="NCBI Taxonomy" id="1537102"/>
    <lineage>
        <taxon>Eukaryota</taxon>
        <taxon>Sar</taxon>
        <taxon>Alveolata</taxon>
        <taxon>Apicomplexa</taxon>
        <taxon>Aconoidasida</taxon>
        <taxon>Piroplasmida</taxon>
        <taxon>Theileriidae</taxon>
        <taxon>Theileria</taxon>
    </lineage>
</organism>
<gene>
    <name evidence="1" type="ORF">BEWA_029280</name>
</gene>